<organism evidence="2 3">
    <name type="scientific">Tahibacter aquaticus</name>
    <dbReference type="NCBI Taxonomy" id="520092"/>
    <lineage>
        <taxon>Bacteria</taxon>
        <taxon>Pseudomonadati</taxon>
        <taxon>Pseudomonadota</taxon>
        <taxon>Gammaproteobacteria</taxon>
        <taxon>Lysobacterales</taxon>
        <taxon>Rhodanobacteraceae</taxon>
        <taxon>Tahibacter</taxon>
    </lineage>
</organism>
<feature type="domain" description="N-acetyltransferase" evidence="1">
    <location>
        <begin position="48"/>
        <end position="204"/>
    </location>
</feature>
<proteinExistence type="predicted"/>
<dbReference type="InterPro" id="IPR016181">
    <property type="entry name" value="Acyl_CoA_acyltransferase"/>
</dbReference>
<evidence type="ECO:0000259" key="1">
    <source>
        <dbReference type="PROSITE" id="PS51186"/>
    </source>
</evidence>
<reference evidence="2 3" key="1">
    <citation type="submission" date="2019-03" db="EMBL/GenBank/DDBJ databases">
        <title>Genomic Encyclopedia of Type Strains, Phase IV (KMG-IV): sequencing the most valuable type-strain genomes for metagenomic binning, comparative biology and taxonomic classification.</title>
        <authorList>
            <person name="Goeker M."/>
        </authorList>
    </citation>
    <scope>NUCLEOTIDE SEQUENCE [LARGE SCALE GENOMIC DNA]</scope>
    <source>
        <strain evidence="2 3">DSM 21667</strain>
    </source>
</reference>
<dbReference type="Proteomes" id="UP000295293">
    <property type="component" value="Unassembled WGS sequence"/>
</dbReference>
<dbReference type="Gene3D" id="3.40.630.30">
    <property type="match status" value="1"/>
</dbReference>
<dbReference type="SUPFAM" id="SSF55729">
    <property type="entry name" value="Acyl-CoA N-acyltransferases (Nat)"/>
    <property type="match status" value="1"/>
</dbReference>
<evidence type="ECO:0000313" key="2">
    <source>
        <dbReference type="EMBL" id="TDR45730.1"/>
    </source>
</evidence>
<sequence>MKTAASVTLPMSTYRSRTRPPERLRFGAANDAPMPDGEIFTSRDGSRLSIRPIHPDDVAALQRGFAQLQPDEVRMRFLHTLTELPDQLAQRLCNLDPEQELAYVLVGPADTTEPEIHGVARAYIDPTTDSAEFALIVQRRFTGQGLGSRLLNKVIASCRHRGVHEIWGDVLTENHAMLELCDEFGFRRESVFHDASLTRVRLAL</sequence>
<evidence type="ECO:0000313" key="3">
    <source>
        <dbReference type="Proteomes" id="UP000295293"/>
    </source>
</evidence>
<gene>
    <name evidence="2" type="ORF">DFR29_104158</name>
</gene>
<keyword evidence="3" id="KW-1185">Reference proteome</keyword>
<dbReference type="EMBL" id="SNZH01000004">
    <property type="protein sequence ID" value="TDR45730.1"/>
    <property type="molecule type" value="Genomic_DNA"/>
</dbReference>
<dbReference type="Pfam" id="PF00583">
    <property type="entry name" value="Acetyltransf_1"/>
    <property type="match status" value="1"/>
</dbReference>
<dbReference type="PROSITE" id="PS51186">
    <property type="entry name" value="GNAT"/>
    <property type="match status" value="1"/>
</dbReference>
<dbReference type="GO" id="GO:0016747">
    <property type="term" value="F:acyltransferase activity, transferring groups other than amino-acyl groups"/>
    <property type="evidence" value="ECO:0007669"/>
    <property type="project" value="InterPro"/>
</dbReference>
<name>A0A4R6Z2C6_9GAMM</name>
<dbReference type="InterPro" id="IPR000182">
    <property type="entry name" value="GNAT_dom"/>
</dbReference>
<accession>A0A4R6Z2C6</accession>
<dbReference type="AlphaFoldDB" id="A0A4R6Z2C6"/>
<comment type="caution">
    <text evidence="2">The sequence shown here is derived from an EMBL/GenBank/DDBJ whole genome shotgun (WGS) entry which is preliminary data.</text>
</comment>
<keyword evidence="2" id="KW-0808">Transferase</keyword>
<protein>
    <submittedName>
        <fullName evidence="2">Acetyltransferase</fullName>
    </submittedName>
</protein>
<dbReference type="RefSeq" id="WP_166653956.1">
    <property type="nucleotide sequence ID" value="NZ_SNZH01000004.1"/>
</dbReference>
<dbReference type="CDD" id="cd04301">
    <property type="entry name" value="NAT_SF"/>
    <property type="match status" value="1"/>
</dbReference>